<evidence type="ECO:0000313" key="2">
    <source>
        <dbReference type="Proteomes" id="UP001162501"/>
    </source>
</evidence>
<evidence type="ECO:0000313" key="1">
    <source>
        <dbReference type="EMBL" id="CAN0474729.1"/>
    </source>
</evidence>
<name>A0AC59ZP17_RANTA</name>
<reference evidence="1" key="2">
    <citation type="submission" date="2025-03" db="EMBL/GenBank/DDBJ databases">
        <authorList>
            <consortium name="ELIXIR-Norway"/>
            <consortium name="Elixir Norway"/>
        </authorList>
    </citation>
    <scope>NUCLEOTIDE SEQUENCE</scope>
</reference>
<dbReference type="Proteomes" id="UP001162501">
    <property type="component" value="Chromosome 31"/>
</dbReference>
<protein>
    <submittedName>
        <fullName evidence="1">Uncharacterized protein</fullName>
    </submittedName>
</protein>
<feature type="non-terminal residue" evidence="1">
    <location>
        <position position="100"/>
    </location>
</feature>
<proteinExistence type="predicted"/>
<organism evidence="1 2">
    <name type="scientific">Rangifer tarandus platyrhynchus</name>
    <name type="common">Svalbard reindeer</name>
    <dbReference type="NCBI Taxonomy" id="3082113"/>
    <lineage>
        <taxon>Eukaryota</taxon>
        <taxon>Metazoa</taxon>
        <taxon>Chordata</taxon>
        <taxon>Craniata</taxon>
        <taxon>Vertebrata</taxon>
        <taxon>Euteleostomi</taxon>
        <taxon>Mammalia</taxon>
        <taxon>Eutheria</taxon>
        <taxon>Laurasiatheria</taxon>
        <taxon>Artiodactyla</taxon>
        <taxon>Ruminantia</taxon>
        <taxon>Pecora</taxon>
        <taxon>Cervidae</taxon>
        <taxon>Odocoileinae</taxon>
        <taxon>Rangifer</taxon>
    </lineage>
</organism>
<reference evidence="1" key="1">
    <citation type="submission" date="2023-05" db="EMBL/GenBank/DDBJ databases">
        <authorList>
            <consortium name="ELIXIR-Norway"/>
        </authorList>
    </citation>
    <scope>NUCLEOTIDE SEQUENCE</scope>
</reference>
<feature type="non-terminal residue" evidence="1">
    <location>
        <position position="1"/>
    </location>
</feature>
<accession>A0AC59ZP17</accession>
<dbReference type="EMBL" id="OX596115">
    <property type="protein sequence ID" value="CAN0474729.1"/>
    <property type="molecule type" value="Genomic_DNA"/>
</dbReference>
<gene>
    <name evidence="1" type="ORF">MRATA1EN22A_LOCUS20738</name>
</gene>
<sequence length="100" mass="10850">TEETDGLRATEQWSTGEARAAFTAQGIQDGVVQMRDVRSVIRGPECKSRIRYSLVTHPAAPVYCSGPLLSRLQNETSSSLLLDSGGTRNSAQTHLEQCVT</sequence>